<organism evidence="1 2">
    <name type="scientific">Methyloceanibacter stevinii</name>
    <dbReference type="NCBI Taxonomy" id="1774970"/>
    <lineage>
        <taxon>Bacteria</taxon>
        <taxon>Pseudomonadati</taxon>
        <taxon>Pseudomonadota</taxon>
        <taxon>Alphaproteobacteria</taxon>
        <taxon>Hyphomicrobiales</taxon>
        <taxon>Hyphomicrobiaceae</taxon>
        <taxon>Methyloceanibacter</taxon>
    </lineage>
</organism>
<accession>A0A1E3VNK5</accession>
<protein>
    <submittedName>
        <fullName evidence="1">Uncharacterized protein</fullName>
    </submittedName>
</protein>
<dbReference type="EMBL" id="LPWE01000011">
    <property type="protein sequence ID" value="ODR95118.1"/>
    <property type="molecule type" value="Genomic_DNA"/>
</dbReference>
<gene>
    <name evidence="1" type="ORF">AUC70_05185</name>
</gene>
<evidence type="ECO:0000313" key="1">
    <source>
        <dbReference type="EMBL" id="ODR95118.1"/>
    </source>
</evidence>
<sequence length="83" mass="9438">MLGEPIDAATLFQPRNEYIGSDLRAIFRSLAPKHLETDNNFRAQVDDWLEGWPELIEVDLRQLLTTPVNGGVFCCFAPSIKEF</sequence>
<keyword evidence="2" id="KW-1185">Reference proteome</keyword>
<dbReference type="Proteomes" id="UP000094172">
    <property type="component" value="Unassembled WGS sequence"/>
</dbReference>
<reference evidence="1 2" key="1">
    <citation type="journal article" date="2016" name="Environ. Microbiol.">
        <title>New Methyloceanibacter diversity from North Sea sediments includes methanotroph containing solely the soluble methane monooxygenase.</title>
        <authorList>
            <person name="Vekeman B."/>
            <person name="Kerckhof F.M."/>
            <person name="Cremers G."/>
            <person name="de Vos P."/>
            <person name="Vandamme P."/>
            <person name="Boon N."/>
            <person name="Op den Camp H.J."/>
            <person name="Heylen K."/>
        </authorList>
    </citation>
    <scope>NUCLEOTIDE SEQUENCE [LARGE SCALE GENOMIC DNA]</scope>
    <source>
        <strain evidence="1 2">R-67176</strain>
    </source>
</reference>
<comment type="caution">
    <text evidence="1">The sequence shown here is derived from an EMBL/GenBank/DDBJ whole genome shotgun (WGS) entry which is preliminary data.</text>
</comment>
<proteinExistence type="predicted"/>
<name>A0A1E3VNK5_9HYPH</name>
<dbReference type="STRING" id="1774970.AUC70_05185"/>
<dbReference type="AlphaFoldDB" id="A0A1E3VNK5"/>
<evidence type="ECO:0000313" key="2">
    <source>
        <dbReference type="Proteomes" id="UP000094172"/>
    </source>
</evidence>